<evidence type="ECO:0000256" key="1">
    <source>
        <dbReference type="ARBA" id="ARBA00004496"/>
    </source>
</evidence>
<dbReference type="RefSeq" id="WP_074572628.1">
    <property type="nucleotide sequence ID" value="NZ_FNJQ01000020.1"/>
</dbReference>
<dbReference type="GO" id="GO:0008408">
    <property type="term" value="F:3'-5' exonuclease activity"/>
    <property type="evidence" value="ECO:0007669"/>
    <property type="project" value="InterPro"/>
</dbReference>
<dbReference type="Gene3D" id="3.10.150.10">
    <property type="entry name" value="DNA Polymerase III, subunit A, domain 2"/>
    <property type="match status" value="1"/>
</dbReference>
<dbReference type="Pfam" id="PF02767">
    <property type="entry name" value="DNA_pol3_beta_2"/>
    <property type="match status" value="1"/>
</dbReference>
<keyword evidence="8 10" id="KW-0239">DNA-directed DNA polymerase</keyword>
<evidence type="ECO:0000256" key="3">
    <source>
        <dbReference type="ARBA" id="ARBA00021035"/>
    </source>
</evidence>
<feature type="domain" description="DNA polymerase III beta sliding clamp N-terminal" evidence="11">
    <location>
        <begin position="1"/>
        <end position="119"/>
    </location>
</feature>
<evidence type="ECO:0000259" key="11">
    <source>
        <dbReference type="Pfam" id="PF00712"/>
    </source>
</evidence>
<evidence type="ECO:0000256" key="2">
    <source>
        <dbReference type="ARBA" id="ARBA00010752"/>
    </source>
</evidence>
<dbReference type="PANTHER" id="PTHR30478:SF0">
    <property type="entry name" value="BETA SLIDING CLAMP"/>
    <property type="match status" value="1"/>
</dbReference>
<dbReference type="PIRSF" id="PIRSF000804">
    <property type="entry name" value="DNA_pol_III_b"/>
    <property type="match status" value="1"/>
</dbReference>
<evidence type="ECO:0000256" key="5">
    <source>
        <dbReference type="ARBA" id="ARBA00022679"/>
    </source>
</evidence>
<evidence type="ECO:0000256" key="4">
    <source>
        <dbReference type="ARBA" id="ARBA00022490"/>
    </source>
</evidence>
<dbReference type="InterPro" id="IPR022635">
    <property type="entry name" value="DNA_polIII_beta_C"/>
</dbReference>
<evidence type="ECO:0000313" key="14">
    <source>
        <dbReference type="EMBL" id="SDP46213.1"/>
    </source>
</evidence>
<dbReference type="AlphaFoldDB" id="A0A1H0SWS5"/>
<comment type="similarity">
    <text evidence="2 10">Belongs to the beta sliding clamp family.</text>
</comment>
<dbReference type="GO" id="GO:0009360">
    <property type="term" value="C:DNA polymerase III complex"/>
    <property type="evidence" value="ECO:0007669"/>
    <property type="project" value="InterPro"/>
</dbReference>
<evidence type="ECO:0000256" key="8">
    <source>
        <dbReference type="ARBA" id="ARBA00022932"/>
    </source>
</evidence>
<comment type="function">
    <text evidence="10">Confers DNA tethering and processivity to DNA polymerases and other proteins. Acts as a clamp, forming a ring around DNA (a reaction catalyzed by the clamp-loading complex) which diffuses in an ATP-independent manner freely and bidirectionally along dsDNA. Initially characterized for its ability to contact the catalytic subunit of DNA polymerase III (Pol III), a complex, multichain enzyme responsible for most of the replicative synthesis in bacteria; Pol III exhibits 3'-5' exonuclease proofreading activity. The beta chain is required for initiation of replication as well as for processivity of DNA replication.</text>
</comment>
<comment type="subunit">
    <text evidence="10">Forms a ring-shaped head-to-tail homodimer around DNA.</text>
</comment>
<evidence type="ECO:0000259" key="13">
    <source>
        <dbReference type="Pfam" id="PF02768"/>
    </source>
</evidence>
<dbReference type="SUPFAM" id="SSF55979">
    <property type="entry name" value="DNA clamp"/>
    <property type="match status" value="3"/>
</dbReference>
<evidence type="ECO:0000259" key="12">
    <source>
        <dbReference type="Pfam" id="PF02767"/>
    </source>
</evidence>
<dbReference type="EMBL" id="FNJQ01000020">
    <property type="protein sequence ID" value="SDP46213.1"/>
    <property type="molecule type" value="Genomic_DNA"/>
</dbReference>
<accession>A0A1H0SWS5</accession>
<dbReference type="NCBIfam" id="TIGR00663">
    <property type="entry name" value="dnan"/>
    <property type="match status" value="1"/>
</dbReference>
<dbReference type="Gene3D" id="3.70.10.10">
    <property type="match status" value="1"/>
</dbReference>
<keyword evidence="9" id="KW-0238">DNA-binding</keyword>
<dbReference type="Pfam" id="PF00712">
    <property type="entry name" value="DNA_pol3_beta"/>
    <property type="match status" value="1"/>
</dbReference>
<dbReference type="GO" id="GO:0003887">
    <property type="term" value="F:DNA-directed DNA polymerase activity"/>
    <property type="evidence" value="ECO:0007669"/>
    <property type="project" value="UniProtKB-UniRule"/>
</dbReference>
<dbReference type="Pfam" id="PF02768">
    <property type="entry name" value="DNA_pol3_beta_3"/>
    <property type="match status" value="1"/>
</dbReference>
<name>A0A1H0SWS5_SELRU</name>
<keyword evidence="7 10" id="KW-0235">DNA replication</keyword>
<dbReference type="OrthoDB" id="8421503at2"/>
<protein>
    <recommendedName>
        <fullName evidence="3 10">Beta sliding clamp</fullName>
    </recommendedName>
</protein>
<dbReference type="InterPro" id="IPR022637">
    <property type="entry name" value="DNA_polIII_beta_cen"/>
</dbReference>
<feature type="domain" description="DNA polymerase III beta sliding clamp central" evidence="12">
    <location>
        <begin position="130"/>
        <end position="244"/>
    </location>
</feature>
<dbReference type="GO" id="GO:0003677">
    <property type="term" value="F:DNA binding"/>
    <property type="evidence" value="ECO:0007669"/>
    <property type="project" value="UniProtKB-UniRule"/>
</dbReference>
<dbReference type="InterPro" id="IPR001001">
    <property type="entry name" value="DNA_polIII_beta"/>
</dbReference>
<comment type="subcellular location">
    <subcellularLocation>
        <location evidence="1 10">Cytoplasm</location>
    </subcellularLocation>
</comment>
<gene>
    <name evidence="14" type="ORF">SAMN05216366_12011</name>
</gene>
<dbReference type="InterPro" id="IPR046938">
    <property type="entry name" value="DNA_clamp_sf"/>
</dbReference>
<organism evidence="14 15">
    <name type="scientific">Selenomonas ruminantium</name>
    <dbReference type="NCBI Taxonomy" id="971"/>
    <lineage>
        <taxon>Bacteria</taxon>
        <taxon>Bacillati</taxon>
        <taxon>Bacillota</taxon>
        <taxon>Negativicutes</taxon>
        <taxon>Selenomonadales</taxon>
        <taxon>Selenomonadaceae</taxon>
        <taxon>Selenomonas</taxon>
    </lineage>
</organism>
<keyword evidence="5 10" id="KW-0808">Transferase</keyword>
<keyword evidence="4 10" id="KW-0963">Cytoplasm</keyword>
<feature type="domain" description="DNA polymerase III beta sliding clamp C-terminal" evidence="13">
    <location>
        <begin position="247"/>
        <end position="367"/>
    </location>
</feature>
<keyword evidence="6 10" id="KW-0548">Nucleotidyltransferase</keyword>
<sequence>MKITCAKNELVNALQTAAKAIASKPQTPILAAIYMKADNDQLEIHATNNEIGLLCKIPVEIEEPGEIAMSGRYFLDVIRKLPGDSVTISFKRDEKIVNVTSNQASFTLLSMNANEFPKVKPIESNVEFSIKDNVLRSLIKKTVFACSKDESRPVFTGCYLDIADNKITMAATNMHRLAVKYEQFPESLGNIKVIIPSNILQELLHNLNSDIPMDVKVCCNFNQISFAFDNIYMTSRLIEGAYPDYTNVIPSSHATLVTMDSAEFNAAVDRVSLISRAGDYNVIKMEFANGQLHITSNNPEIGNAEETIPASIEGPDITIAFNAQYLVDVMKIIDSKNCELRLNQPLSPITVKEEKDDAFIYVVTPVRTKN</sequence>
<evidence type="ECO:0000256" key="10">
    <source>
        <dbReference type="PIRNR" id="PIRNR000804"/>
    </source>
</evidence>
<proteinExistence type="inferred from homology"/>
<evidence type="ECO:0000256" key="6">
    <source>
        <dbReference type="ARBA" id="ARBA00022695"/>
    </source>
</evidence>
<dbReference type="Proteomes" id="UP000182412">
    <property type="component" value="Unassembled WGS sequence"/>
</dbReference>
<reference evidence="14 15" key="1">
    <citation type="submission" date="2016-10" db="EMBL/GenBank/DDBJ databases">
        <authorList>
            <person name="de Groot N.N."/>
        </authorList>
    </citation>
    <scope>NUCLEOTIDE SEQUENCE [LARGE SCALE GENOMIC DNA]</scope>
    <source>
        <strain evidence="14 15">S137</strain>
    </source>
</reference>
<dbReference type="InterPro" id="IPR022634">
    <property type="entry name" value="DNA_polIII_beta_N"/>
</dbReference>
<evidence type="ECO:0000313" key="15">
    <source>
        <dbReference type="Proteomes" id="UP000182412"/>
    </source>
</evidence>
<evidence type="ECO:0000256" key="7">
    <source>
        <dbReference type="ARBA" id="ARBA00022705"/>
    </source>
</evidence>
<dbReference type="CDD" id="cd00140">
    <property type="entry name" value="beta_clamp"/>
    <property type="match status" value="1"/>
</dbReference>
<dbReference type="SMART" id="SM00480">
    <property type="entry name" value="POL3Bc"/>
    <property type="match status" value="1"/>
</dbReference>
<dbReference type="GO" id="GO:0006271">
    <property type="term" value="P:DNA strand elongation involved in DNA replication"/>
    <property type="evidence" value="ECO:0007669"/>
    <property type="project" value="TreeGrafter"/>
</dbReference>
<dbReference type="PANTHER" id="PTHR30478">
    <property type="entry name" value="DNA POLYMERASE III SUBUNIT BETA"/>
    <property type="match status" value="1"/>
</dbReference>
<dbReference type="GO" id="GO:0005737">
    <property type="term" value="C:cytoplasm"/>
    <property type="evidence" value="ECO:0007669"/>
    <property type="project" value="UniProtKB-SubCell"/>
</dbReference>
<evidence type="ECO:0000256" key="9">
    <source>
        <dbReference type="ARBA" id="ARBA00023125"/>
    </source>
</evidence>